<dbReference type="Gene3D" id="3.20.20.80">
    <property type="entry name" value="Glycosidases"/>
    <property type="match status" value="1"/>
</dbReference>
<comment type="similarity">
    <text evidence="2">Belongs to the glycosyl hydrolase 29 family.</text>
</comment>
<evidence type="ECO:0000256" key="2">
    <source>
        <dbReference type="ARBA" id="ARBA00007951"/>
    </source>
</evidence>
<dbReference type="InterPro" id="IPR017853">
    <property type="entry name" value="GH"/>
</dbReference>
<comment type="function">
    <text evidence="1">Alpha-L-fucosidase is responsible for hydrolyzing the alpha-1,6-linked fucose joined to the reducing-end N-acetylglucosamine of the carbohydrate moieties of glycoproteins.</text>
</comment>
<proteinExistence type="inferred from homology"/>
<feature type="domain" description="Glycoside hydrolase family 29 N-terminal" evidence="7">
    <location>
        <begin position="42"/>
        <end position="296"/>
    </location>
</feature>
<sequence length="417" mass="45923">MHSVIPTPAQLVWQRDAMGAFFHFGLNTFHGKEWSDGTLPAASFNPTELDAEQWVHTAASMGAKYVVVTAKHHDGFCLWPTATTEYSVASSPWRGGDGDVVAEVAAACRKFGMKLGIYLSPWDRNAACYPDREAYDDFYLAQLRELCSSYGELAELWFDGAGSQGREYDWERISALIAELQPEAMVFNMGAPTIRWVGNEDGLAADPVHYVVAETNFSNYTVHSAALTEALYLPPECDVSLRRGWFWHPEDEPKELDHLLAIYYRSIGLGANLLLNLPPDTRGLIPAQDVARLGEFSTEVRRRFQTPLTAALSAAGDGTWLADFGAEIAFDHLRLSEDLVTGQRVAHHLVLTEDGRLVVEAGTIGTQRIHVVEPVRAAQLIIHLEGEEPLLTAVTAFSTGVSHVPAINYLATTEAPK</sequence>
<dbReference type="RefSeq" id="WP_103463898.1">
    <property type="nucleotide sequence ID" value="NZ_PPXC01000001.1"/>
</dbReference>
<organism evidence="8 9">
    <name type="scientific">Arthrobacter glacialis</name>
    <dbReference type="NCBI Taxonomy" id="1664"/>
    <lineage>
        <taxon>Bacteria</taxon>
        <taxon>Bacillati</taxon>
        <taxon>Actinomycetota</taxon>
        <taxon>Actinomycetes</taxon>
        <taxon>Micrococcales</taxon>
        <taxon>Micrococcaceae</taxon>
        <taxon>Arthrobacter</taxon>
    </lineage>
</organism>
<dbReference type="GO" id="GO:0016139">
    <property type="term" value="P:glycoside catabolic process"/>
    <property type="evidence" value="ECO:0007669"/>
    <property type="project" value="TreeGrafter"/>
</dbReference>
<evidence type="ECO:0000259" key="7">
    <source>
        <dbReference type="Pfam" id="PF01120"/>
    </source>
</evidence>
<dbReference type="SMART" id="SM00812">
    <property type="entry name" value="Alpha_L_fucos"/>
    <property type="match status" value="1"/>
</dbReference>
<gene>
    <name evidence="8" type="ORF">CVS27_01130</name>
</gene>
<comment type="caution">
    <text evidence="8">The sequence shown here is derived from an EMBL/GenBank/DDBJ whole genome shotgun (WGS) entry which is preliminary data.</text>
</comment>
<name>A0A2S4A162_ARTGL</name>
<dbReference type="GO" id="GO:0005764">
    <property type="term" value="C:lysosome"/>
    <property type="evidence" value="ECO:0007669"/>
    <property type="project" value="TreeGrafter"/>
</dbReference>
<dbReference type="Proteomes" id="UP000237061">
    <property type="component" value="Unassembled WGS sequence"/>
</dbReference>
<evidence type="ECO:0000256" key="5">
    <source>
        <dbReference type="ARBA" id="ARBA00022801"/>
    </source>
</evidence>
<protein>
    <recommendedName>
        <fullName evidence="3">alpha-L-fucosidase</fullName>
        <ecNumber evidence="3">3.2.1.51</ecNumber>
    </recommendedName>
</protein>
<dbReference type="Gene3D" id="2.60.120.260">
    <property type="entry name" value="Galactose-binding domain-like"/>
    <property type="match status" value="1"/>
</dbReference>
<dbReference type="Pfam" id="PF01120">
    <property type="entry name" value="Alpha_L_fucos"/>
    <property type="match status" value="1"/>
</dbReference>
<dbReference type="GO" id="GO:0006004">
    <property type="term" value="P:fucose metabolic process"/>
    <property type="evidence" value="ECO:0007669"/>
    <property type="project" value="InterPro"/>
</dbReference>
<keyword evidence="9" id="KW-1185">Reference proteome</keyword>
<keyword evidence="6" id="KW-0326">Glycosidase</keyword>
<evidence type="ECO:0000256" key="1">
    <source>
        <dbReference type="ARBA" id="ARBA00004071"/>
    </source>
</evidence>
<dbReference type="InterPro" id="IPR000933">
    <property type="entry name" value="Glyco_hydro_29"/>
</dbReference>
<evidence type="ECO:0000313" key="8">
    <source>
        <dbReference type="EMBL" id="POH75241.1"/>
    </source>
</evidence>
<reference evidence="8 9" key="1">
    <citation type="submission" date="2018-01" db="EMBL/GenBank/DDBJ databases">
        <title>Arthrobacter sp. nov., from glaciers in China.</title>
        <authorList>
            <person name="Liu Q."/>
            <person name="Xin Y.-H."/>
        </authorList>
    </citation>
    <scope>NUCLEOTIDE SEQUENCE [LARGE SCALE GENOMIC DNA]</scope>
    <source>
        <strain evidence="8 9">HLT2-12-2</strain>
    </source>
</reference>
<dbReference type="GO" id="GO:0004560">
    <property type="term" value="F:alpha-L-fucosidase activity"/>
    <property type="evidence" value="ECO:0007669"/>
    <property type="project" value="InterPro"/>
</dbReference>
<dbReference type="EC" id="3.2.1.51" evidence="3"/>
<dbReference type="SUPFAM" id="SSF51445">
    <property type="entry name" value="(Trans)glycosidases"/>
    <property type="match status" value="1"/>
</dbReference>
<dbReference type="EMBL" id="PPXC01000001">
    <property type="protein sequence ID" value="POH75241.1"/>
    <property type="molecule type" value="Genomic_DNA"/>
</dbReference>
<evidence type="ECO:0000256" key="3">
    <source>
        <dbReference type="ARBA" id="ARBA00012662"/>
    </source>
</evidence>
<evidence type="ECO:0000256" key="6">
    <source>
        <dbReference type="ARBA" id="ARBA00023295"/>
    </source>
</evidence>
<dbReference type="InterPro" id="IPR057739">
    <property type="entry name" value="Glyco_hydro_29_N"/>
</dbReference>
<evidence type="ECO:0000313" key="9">
    <source>
        <dbReference type="Proteomes" id="UP000237061"/>
    </source>
</evidence>
<dbReference type="AlphaFoldDB" id="A0A2S4A162"/>
<dbReference type="InterPro" id="IPR016286">
    <property type="entry name" value="FUC_metazoa-typ"/>
</dbReference>
<dbReference type="PANTHER" id="PTHR10030:SF37">
    <property type="entry name" value="ALPHA-L-FUCOSIDASE-RELATED"/>
    <property type="match status" value="1"/>
</dbReference>
<dbReference type="PRINTS" id="PR00741">
    <property type="entry name" value="GLHYDRLASE29"/>
</dbReference>
<keyword evidence="5" id="KW-0378">Hydrolase</keyword>
<accession>A0A2S4A162</accession>
<keyword evidence="4" id="KW-0732">Signal</keyword>
<dbReference type="PANTHER" id="PTHR10030">
    <property type="entry name" value="ALPHA-L-FUCOSIDASE"/>
    <property type="match status" value="1"/>
</dbReference>
<evidence type="ECO:0000256" key="4">
    <source>
        <dbReference type="ARBA" id="ARBA00022729"/>
    </source>
</evidence>